<dbReference type="OrthoDB" id="10658147at2759"/>
<dbReference type="AlphaFoldDB" id="A0A4Y2RBF6"/>
<gene>
    <name evidence="1" type="ORF">AVEN_171913_1</name>
</gene>
<comment type="caution">
    <text evidence="1">The sequence shown here is derived from an EMBL/GenBank/DDBJ whole genome shotgun (WGS) entry which is preliminary data.</text>
</comment>
<dbReference type="EMBL" id="BGPR01016467">
    <property type="protein sequence ID" value="GBN73124.1"/>
    <property type="molecule type" value="Genomic_DNA"/>
</dbReference>
<evidence type="ECO:0000313" key="1">
    <source>
        <dbReference type="EMBL" id="GBN73124.1"/>
    </source>
</evidence>
<keyword evidence="2" id="KW-1185">Reference proteome</keyword>
<sequence length="125" mass="14979">MKKSSFDKLYEYIHGDDECQYSVHELLSKLREFSVDRGDFYSYTQMKDLPKKKYCEIVNIIEGRGKGTFLAFKDGSKKILHQTWFKKREKTSLRERKRIVLTAARIIREDILNWKSVEGFMFCYT</sequence>
<name>A0A4Y2RBF6_ARAVE</name>
<accession>A0A4Y2RBF6</accession>
<evidence type="ECO:0000313" key="2">
    <source>
        <dbReference type="Proteomes" id="UP000499080"/>
    </source>
</evidence>
<protein>
    <submittedName>
        <fullName evidence="1">Uncharacterized protein</fullName>
    </submittedName>
</protein>
<organism evidence="1 2">
    <name type="scientific">Araneus ventricosus</name>
    <name type="common">Orbweaver spider</name>
    <name type="synonym">Epeira ventricosa</name>
    <dbReference type="NCBI Taxonomy" id="182803"/>
    <lineage>
        <taxon>Eukaryota</taxon>
        <taxon>Metazoa</taxon>
        <taxon>Ecdysozoa</taxon>
        <taxon>Arthropoda</taxon>
        <taxon>Chelicerata</taxon>
        <taxon>Arachnida</taxon>
        <taxon>Araneae</taxon>
        <taxon>Araneomorphae</taxon>
        <taxon>Entelegynae</taxon>
        <taxon>Araneoidea</taxon>
        <taxon>Araneidae</taxon>
        <taxon>Araneus</taxon>
    </lineage>
</organism>
<dbReference type="Proteomes" id="UP000499080">
    <property type="component" value="Unassembled WGS sequence"/>
</dbReference>
<reference evidence="1 2" key="1">
    <citation type="journal article" date="2019" name="Sci. Rep.">
        <title>Orb-weaving spider Araneus ventricosus genome elucidates the spidroin gene catalogue.</title>
        <authorList>
            <person name="Kono N."/>
            <person name="Nakamura H."/>
            <person name="Ohtoshi R."/>
            <person name="Moran D.A.P."/>
            <person name="Shinohara A."/>
            <person name="Yoshida Y."/>
            <person name="Fujiwara M."/>
            <person name="Mori M."/>
            <person name="Tomita M."/>
            <person name="Arakawa K."/>
        </authorList>
    </citation>
    <scope>NUCLEOTIDE SEQUENCE [LARGE SCALE GENOMIC DNA]</scope>
</reference>
<proteinExistence type="predicted"/>